<dbReference type="SUPFAM" id="SSF46689">
    <property type="entry name" value="Homeodomain-like"/>
    <property type="match status" value="1"/>
</dbReference>
<accession>A0A1B7Y6K9</accession>
<dbReference type="OrthoDB" id="10056939at2759"/>
<dbReference type="CDD" id="cd00086">
    <property type="entry name" value="homeodomain"/>
    <property type="match status" value="1"/>
</dbReference>
<dbReference type="Pfam" id="PF05920">
    <property type="entry name" value="Homeobox_KN"/>
    <property type="match status" value="1"/>
</dbReference>
<feature type="compositionally biased region" description="Polar residues" evidence="6">
    <location>
        <begin position="134"/>
        <end position="148"/>
    </location>
</feature>
<organism evidence="9 10">
    <name type="scientific">Colletotrichum higginsianum (strain IMI 349063)</name>
    <name type="common">Crucifer anthracnose fungus</name>
    <dbReference type="NCBI Taxonomy" id="759273"/>
    <lineage>
        <taxon>Eukaryota</taxon>
        <taxon>Fungi</taxon>
        <taxon>Dikarya</taxon>
        <taxon>Ascomycota</taxon>
        <taxon>Pezizomycotina</taxon>
        <taxon>Sordariomycetes</taxon>
        <taxon>Hypocreomycetidae</taxon>
        <taxon>Glomerellales</taxon>
        <taxon>Glomerellaceae</taxon>
        <taxon>Colletotrichum</taxon>
        <taxon>Colletotrichum destructivum species complex</taxon>
    </lineage>
</organism>
<keyword evidence="4" id="KW-0863">Zinc-finger</keyword>
<dbReference type="GeneID" id="28868246"/>
<dbReference type="GO" id="GO:0005634">
    <property type="term" value="C:nucleus"/>
    <property type="evidence" value="ECO:0007669"/>
    <property type="project" value="UniProtKB-SubCell"/>
</dbReference>
<keyword evidence="1 5" id="KW-0238">DNA-binding</keyword>
<dbReference type="KEGG" id="chig:CH63R_09165"/>
<dbReference type="Proteomes" id="UP000092177">
    <property type="component" value="Chromosome 6"/>
</dbReference>
<feature type="region of interest" description="Disordered" evidence="6">
    <location>
        <begin position="325"/>
        <end position="377"/>
    </location>
</feature>
<feature type="compositionally biased region" description="Polar residues" evidence="6">
    <location>
        <begin position="237"/>
        <end position="250"/>
    </location>
</feature>
<evidence type="ECO:0000313" key="10">
    <source>
        <dbReference type="Proteomes" id="UP000092177"/>
    </source>
</evidence>
<evidence type="ECO:0000256" key="6">
    <source>
        <dbReference type="SAM" id="MobiDB-lite"/>
    </source>
</evidence>
<evidence type="ECO:0000256" key="4">
    <source>
        <dbReference type="PROSITE-ProRule" id="PRU00042"/>
    </source>
</evidence>
<evidence type="ECO:0000256" key="2">
    <source>
        <dbReference type="ARBA" id="ARBA00023155"/>
    </source>
</evidence>
<dbReference type="GO" id="GO:0008270">
    <property type="term" value="F:zinc ion binding"/>
    <property type="evidence" value="ECO:0007669"/>
    <property type="project" value="UniProtKB-KW"/>
</dbReference>
<feature type="compositionally biased region" description="Low complexity" evidence="6">
    <location>
        <begin position="327"/>
        <end position="348"/>
    </location>
</feature>
<feature type="DNA-binding region" description="Homeobox" evidence="5">
    <location>
        <begin position="170"/>
        <end position="232"/>
    </location>
</feature>
<evidence type="ECO:0000259" key="7">
    <source>
        <dbReference type="PROSITE" id="PS50071"/>
    </source>
</evidence>
<dbReference type="GO" id="GO:0006355">
    <property type="term" value="P:regulation of DNA-templated transcription"/>
    <property type="evidence" value="ECO:0007669"/>
    <property type="project" value="InterPro"/>
</dbReference>
<dbReference type="InterPro" id="IPR001356">
    <property type="entry name" value="HD"/>
</dbReference>
<comment type="caution">
    <text evidence="9">The sequence shown here is derived from an EMBL/GenBank/DDBJ whole genome shotgun (WGS) entry which is preliminary data.</text>
</comment>
<dbReference type="SMART" id="SM00389">
    <property type="entry name" value="HOX"/>
    <property type="match status" value="1"/>
</dbReference>
<dbReference type="InterPro" id="IPR008422">
    <property type="entry name" value="KN_HD"/>
</dbReference>
<proteinExistence type="predicted"/>
<dbReference type="PROSITE" id="PS50071">
    <property type="entry name" value="HOMEOBOX_2"/>
    <property type="match status" value="1"/>
</dbReference>
<feature type="region of interest" description="Disordered" evidence="6">
    <location>
        <begin position="134"/>
        <end position="177"/>
    </location>
</feature>
<dbReference type="InterPro" id="IPR050224">
    <property type="entry name" value="TALE_homeobox"/>
</dbReference>
<feature type="domain" description="C2H2-type" evidence="8">
    <location>
        <begin position="381"/>
        <end position="409"/>
    </location>
</feature>
<dbReference type="AlphaFoldDB" id="A0A1B7Y6K9"/>
<dbReference type="SMART" id="SM00355">
    <property type="entry name" value="ZnF_C2H2"/>
    <property type="match status" value="3"/>
</dbReference>
<keyword evidence="3 5" id="KW-0539">Nucleus</keyword>
<dbReference type="RefSeq" id="XP_018156162.1">
    <property type="nucleotide sequence ID" value="XM_018304139.1"/>
</dbReference>
<dbReference type="Gene3D" id="1.10.10.60">
    <property type="entry name" value="Homeodomain-like"/>
    <property type="match status" value="1"/>
</dbReference>
<feature type="domain" description="Homeobox" evidence="7">
    <location>
        <begin position="168"/>
        <end position="231"/>
    </location>
</feature>
<evidence type="ECO:0000256" key="1">
    <source>
        <dbReference type="ARBA" id="ARBA00023125"/>
    </source>
</evidence>
<keyword evidence="4" id="KW-0479">Metal-binding</keyword>
<evidence type="ECO:0000259" key="8">
    <source>
        <dbReference type="PROSITE" id="PS50157"/>
    </source>
</evidence>
<protein>
    <submittedName>
        <fullName evidence="9">C2H2 type zinc finger domain-containing protein</fullName>
    </submittedName>
</protein>
<evidence type="ECO:0000256" key="5">
    <source>
        <dbReference type="PROSITE-ProRule" id="PRU00108"/>
    </source>
</evidence>
<dbReference type="Gene3D" id="3.30.160.60">
    <property type="entry name" value="Classic Zinc Finger"/>
    <property type="match status" value="1"/>
</dbReference>
<dbReference type="PROSITE" id="PS00028">
    <property type="entry name" value="ZINC_FINGER_C2H2_1"/>
    <property type="match status" value="1"/>
</dbReference>
<gene>
    <name evidence="9" type="ORF">CH63R_09165</name>
</gene>
<feature type="region of interest" description="Disordered" evidence="6">
    <location>
        <begin position="301"/>
        <end position="320"/>
    </location>
</feature>
<keyword evidence="10" id="KW-1185">Reference proteome</keyword>
<dbReference type="PROSITE" id="PS50157">
    <property type="entry name" value="ZINC_FINGER_C2H2_2"/>
    <property type="match status" value="1"/>
</dbReference>
<keyword evidence="4" id="KW-0862">Zinc</keyword>
<dbReference type="GO" id="GO:0003677">
    <property type="term" value="F:DNA binding"/>
    <property type="evidence" value="ECO:0007669"/>
    <property type="project" value="UniProtKB-UniRule"/>
</dbReference>
<dbReference type="InterPro" id="IPR013087">
    <property type="entry name" value="Znf_C2H2_type"/>
</dbReference>
<keyword evidence="2 5" id="KW-0371">Homeobox</keyword>
<reference evidence="10" key="1">
    <citation type="journal article" date="2017" name="BMC Genomics">
        <title>Gapless genome assembly of Colletotrichum higginsianum reveals chromosome structure and association of transposable elements with secondary metabolite gene clusters.</title>
        <authorList>
            <person name="Dallery J.-F."/>
            <person name="Lapalu N."/>
            <person name="Zampounis A."/>
            <person name="Pigne S."/>
            <person name="Luyten I."/>
            <person name="Amselem J."/>
            <person name="Wittenberg A.H.J."/>
            <person name="Zhou S."/>
            <person name="de Queiroz M.V."/>
            <person name="Robin G.P."/>
            <person name="Auger A."/>
            <person name="Hainaut M."/>
            <person name="Henrissat B."/>
            <person name="Kim K.-T."/>
            <person name="Lee Y.-H."/>
            <person name="Lespinet O."/>
            <person name="Schwartz D.C."/>
            <person name="Thon M.R."/>
            <person name="O'Connell R.J."/>
        </authorList>
    </citation>
    <scope>NUCLEOTIDE SEQUENCE [LARGE SCALE GENOMIC DNA]</scope>
    <source>
        <strain evidence="10">IMI 349063</strain>
    </source>
</reference>
<dbReference type="VEuPathDB" id="FungiDB:CH63R_09165"/>
<name>A0A1B7Y6K9_COLHI</name>
<sequence>MGEPADTVSSSTNPFVNLAEISLSHDSQPDLILGPMASASTLPSPAVELSSGENSPYVFNGALDYIDDEFASGWTTPLASCVNCTAWGYQCEAAQEGESQSCCVPCTSLGCECSFLDTHPNFNDRAINDLMQSSRTSSTEAQGPPTTDVSKRPSGPFEPVTASTTSTPPPPKIGTRFSRDSTRILRQWLSSHNQHPYPSEEEKRILQHQTGLSKVQITNWLINARRRGKVQGRHRSTSPYSGNAETSTGPVNVPRRPGTPAPRSSPRYQSLNPLERWVDSPPEHEPATVTAIARAMASSHANSSVADDSYTTSFTDDEPPRSLYYTSSASSAGNSSGGSFASAYSHGSKNSAGIPRPVICSRARQRRRPKRTSLSNPRNQYQCTFCTETFRTKHDWQRHEKSLHMPLERWVCSPNGPRDIDPGTNQTCCVFCGEIDPSPAHIDSHNPSSCQERTFNRKDHLKQHMKLVHNAGLLDWSAKLWKITVPDIRSRCGFCGASLDTWSIRADHLADHFKMGSDMASWKGDWGFEDAVFDMVENSVPPCESPPPRSRPRLTQTEDLIEYERFSPFPYQASGTPPESPRNAYELLTLELNHFLRLFLDRTGNLPNNREIQLEACRIVFASEVSASEGHLGVECESWLRDLITSSEDITREARFGPIRSRTESMMSVLQIKGKYSLFEGCPCEAQLDGFVEARRDSGPNALSNQHLQSEACKIVTRLGKSWGLSPADLIDNWLVNLISSSTRWLSPFRSRKRLSQVEFSVGTSTQPQLVNGERAYTGIQVPLEVPRFQATSTVSNTQASFHDVAVVPFDEDSELGKSSTMAIDSPSSFQPENVNFRQHASTEPVSYHRDHETSPSMDILQPFESLSRPFLPATNMSWHRPGSTESDGRSLPTHLSTVKRNYAFFNDANFHRWLAQELRRWIAATMSPNNPNCHVPSDEEIQHQARFIVYEDGDPWNQTSADNHEWLRRFKNSIGMGTQEHLDG</sequence>
<dbReference type="InterPro" id="IPR009057">
    <property type="entry name" value="Homeodomain-like_sf"/>
</dbReference>
<comment type="subcellular location">
    <subcellularLocation>
        <location evidence="5">Nucleus</location>
    </subcellularLocation>
</comment>
<dbReference type="EMBL" id="LTAN01000006">
    <property type="protein sequence ID" value="OBR07644.1"/>
    <property type="molecule type" value="Genomic_DNA"/>
</dbReference>
<feature type="region of interest" description="Disordered" evidence="6">
    <location>
        <begin position="226"/>
        <end position="270"/>
    </location>
</feature>
<feature type="compositionally biased region" description="Polar residues" evidence="6">
    <location>
        <begin position="301"/>
        <end position="314"/>
    </location>
</feature>
<evidence type="ECO:0000256" key="3">
    <source>
        <dbReference type="ARBA" id="ARBA00023242"/>
    </source>
</evidence>
<feature type="compositionally biased region" description="Basic residues" evidence="6">
    <location>
        <begin position="226"/>
        <end position="236"/>
    </location>
</feature>
<dbReference type="PANTHER" id="PTHR11850">
    <property type="entry name" value="HOMEOBOX PROTEIN TRANSCRIPTION FACTORS"/>
    <property type="match status" value="1"/>
</dbReference>
<evidence type="ECO:0000313" key="9">
    <source>
        <dbReference type="EMBL" id="OBR07644.1"/>
    </source>
</evidence>